<dbReference type="AlphaFoldDB" id="A0A061DB88"/>
<dbReference type="Proteomes" id="UP000033188">
    <property type="component" value="Chromosome 2"/>
</dbReference>
<dbReference type="OrthoDB" id="365811at2759"/>
<feature type="region of interest" description="Disordered" evidence="1">
    <location>
        <begin position="539"/>
        <end position="568"/>
    </location>
</feature>
<feature type="compositionally biased region" description="Basic residues" evidence="1">
    <location>
        <begin position="495"/>
        <end position="505"/>
    </location>
</feature>
<dbReference type="GeneID" id="24563546"/>
<evidence type="ECO:0000256" key="1">
    <source>
        <dbReference type="SAM" id="MobiDB-lite"/>
    </source>
</evidence>
<keyword evidence="3" id="KW-1185">Reference proteome</keyword>
<evidence type="ECO:0000313" key="3">
    <source>
        <dbReference type="Proteomes" id="UP000033188"/>
    </source>
</evidence>
<name>A0A061DB88_BABBI</name>
<sequence>MEANERVKQCLERLEALRMEVPRIARVLSSADDVLERRHGADANWAPSPASPMAQIRVAMLDRNVERLRKAHRQFKPVVDGATAMLERIENVASRIAAAKRNMQGIEQSGVYSEMDSVRQHIALTEKRLGAVNRVVEQLNPSIGNIDIGGVVGEDQADNAGAASMERVLEAAQGITESKNFCDALHELEYLKGSPVLHEASQRINANVDRLCETCFLGLQKASRKMSLDLCAACDDASTIALRHSNSFVPPPAGHEIDEIGFQRIFECSDEAGASLALRALRLLRLRPTYLYHFVSGMREILGQLSTKRFSAYANAVSVEPNNRSASVSVVLEHLVKNVEFMKRCVEGIYGNAGLPLSESGLKENGVEFIGAPNYLREILRRLVNPLETKLNRIMEPGSVKGDESIVTCDSVLDIFNAIHISKMCVKRMKEVLTTPWDAASAPAGIVIGDPPAEIEVDNKGDGEANTERGNYEGVDVANDVVNKDADNEKEKKSADKKKKRKNRRRYGIRRNYYRDYSDDDYDSYSDYSRRSYMDDDDYYYDEHSSYDDDSESGSDGNPDTKPYDPYRYPYRNVPQNTKGGQAGEENDYVAHDPLISTLRRTQSDWRNYLIRSINDRITAPLEATEAFFMDAAAILDMAVPQSVRIVADFIADLTNIQVLYDVSDDFEEVLRQTVVPAVNWCRRSAERCGDTSSAYIINCTSVLLDSMTSELVPAFYKEPLQADLNKKVDSMVSTLAAELETSLELKDAELDSDKAASAMNRISGIVFGDRLMDCDIPSMKQLRLVTNRYQKVIKSRLYATLADHYAKISKDGDSQKVQEIREVATHL</sequence>
<accession>A0A061DB88</accession>
<dbReference type="OMA" id="NPVINWC"/>
<gene>
    <name evidence="2" type="ORF">BBBOND_0201620</name>
</gene>
<evidence type="ECO:0000313" key="2">
    <source>
        <dbReference type="EMBL" id="CDR95005.1"/>
    </source>
</evidence>
<protein>
    <submittedName>
        <fullName evidence="2">Uncharacterized protein</fullName>
    </submittedName>
</protein>
<dbReference type="VEuPathDB" id="PiroplasmaDB:BBBOND_0201620"/>
<dbReference type="KEGG" id="bbig:BBBOND_0201620"/>
<feature type="compositionally biased region" description="Basic and acidic residues" evidence="1">
    <location>
        <begin position="457"/>
        <end position="471"/>
    </location>
</feature>
<reference evidence="3" key="1">
    <citation type="submission" date="2014-06" db="EMBL/GenBank/DDBJ databases">
        <authorList>
            <person name="Aslett M."/>
            <person name="De Silva N."/>
        </authorList>
    </citation>
    <scope>NUCLEOTIDE SEQUENCE [LARGE SCALE GENOMIC DNA]</scope>
    <source>
        <strain evidence="3">Bond</strain>
    </source>
</reference>
<dbReference type="RefSeq" id="XP_012767191.1">
    <property type="nucleotide sequence ID" value="XM_012911737.1"/>
</dbReference>
<organism evidence="2 3">
    <name type="scientific">Babesia bigemina</name>
    <dbReference type="NCBI Taxonomy" id="5866"/>
    <lineage>
        <taxon>Eukaryota</taxon>
        <taxon>Sar</taxon>
        <taxon>Alveolata</taxon>
        <taxon>Apicomplexa</taxon>
        <taxon>Aconoidasida</taxon>
        <taxon>Piroplasmida</taxon>
        <taxon>Babesiidae</taxon>
        <taxon>Babesia</taxon>
    </lineage>
</organism>
<proteinExistence type="predicted"/>
<feature type="compositionally biased region" description="Basic and acidic residues" evidence="1">
    <location>
        <begin position="482"/>
        <end position="494"/>
    </location>
</feature>
<dbReference type="EMBL" id="LK391708">
    <property type="protein sequence ID" value="CDR95005.1"/>
    <property type="molecule type" value="Genomic_DNA"/>
</dbReference>
<feature type="region of interest" description="Disordered" evidence="1">
    <location>
        <begin position="450"/>
        <end position="505"/>
    </location>
</feature>